<sequence length="116" mass="12445">MRLHRSISQLPRRAGIATAAVFTVLLSACSDAPSEGDIRGALERLQKAESAAMPGMLKGMLPNVELTNVKKLGCEASGEKAFRCDVEVTVKAMGRVATNSTQLRLVRGSEGWMVSR</sequence>
<reference evidence="1" key="1">
    <citation type="submission" date="2022-04" db="EMBL/GenBank/DDBJ databases">
        <title>Whole genome sequence of Sphaerotilus sp. FB-5.</title>
        <authorList>
            <person name="Takeda M."/>
            <person name="Narihara S."/>
            <person name="Akimoto M."/>
            <person name="Akimoto R."/>
            <person name="Nishiyashiki S."/>
            <person name="Murakami T."/>
        </authorList>
    </citation>
    <scope>NUCLEOTIDE SEQUENCE</scope>
    <source>
        <strain evidence="1">FB-5</strain>
    </source>
</reference>
<evidence type="ECO:0000313" key="2">
    <source>
        <dbReference type="Proteomes" id="UP001057498"/>
    </source>
</evidence>
<name>A0ABN6PS78_9BURK</name>
<dbReference type="Proteomes" id="UP001057498">
    <property type="component" value="Chromosome"/>
</dbReference>
<protein>
    <recommendedName>
        <fullName evidence="3">DUF4878 domain-containing protein</fullName>
    </recommendedName>
</protein>
<proteinExistence type="predicted"/>
<organism evidence="1 2">
    <name type="scientific">Sphaerotilus microaerophilus</name>
    <dbReference type="NCBI Taxonomy" id="2914710"/>
    <lineage>
        <taxon>Bacteria</taxon>
        <taxon>Pseudomonadati</taxon>
        <taxon>Pseudomonadota</taxon>
        <taxon>Betaproteobacteria</taxon>
        <taxon>Burkholderiales</taxon>
        <taxon>Sphaerotilaceae</taxon>
        <taxon>Sphaerotilus</taxon>
    </lineage>
</organism>
<gene>
    <name evidence="1" type="ORF">CATMQ487_44630</name>
</gene>
<dbReference type="PROSITE" id="PS51257">
    <property type="entry name" value="PROKAR_LIPOPROTEIN"/>
    <property type="match status" value="1"/>
</dbReference>
<evidence type="ECO:0000313" key="1">
    <source>
        <dbReference type="EMBL" id="BDI07493.1"/>
    </source>
</evidence>
<dbReference type="EMBL" id="AP025730">
    <property type="protein sequence ID" value="BDI07493.1"/>
    <property type="molecule type" value="Genomic_DNA"/>
</dbReference>
<keyword evidence="2" id="KW-1185">Reference proteome</keyword>
<accession>A0ABN6PS78</accession>
<dbReference type="RefSeq" id="WP_251970677.1">
    <property type="nucleotide sequence ID" value="NZ_AP025730.1"/>
</dbReference>
<evidence type="ECO:0008006" key="3">
    <source>
        <dbReference type="Google" id="ProtNLM"/>
    </source>
</evidence>